<dbReference type="Proteomes" id="UP001627408">
    <property type="component" value="Unassembled WGS sequence"/>
</dbReference>
<evidence type="ECO:0000313" key="2">
    <source>
        <dbReference type="EMBL" id="MFL4468646.1"/>
    </source>
</evidence>
<evidence type="ECO:0000256" key="1">
    <source>
        <dbReference type="SAM" id="SignalP"/>
    </source>
</evidence>
<reference evidence="2 3" key="1">
    <citation type="submission" date="2024-08" db="EMBL/GenBank/DDBJ databases">
        <title>Tateyamaria sp. nov., isolated from marine algae.</title>
        <authorList>
            <person name="Choi B.J."/>
            <person name="Kim J.M."/>
            <person name="Lee J.K."/>
            <person name="Choi D.G."/>
            <person name="Bayburt H."/>
            <person name="Baek J.H."/>
            <person name="Han D.M."/>
            <person name="Jeon C.O."/>
        </authorList>
    </citation>
    <scope>NUCLEOTIDE SEQUENCE [LARGE SCALE GENOMIC DNA]</scope>
    <source>
        <strain evidence="2 3">KMU-156</strain>
    </source>
</reference>
<feature type="signal peptide" evidence="1">
    <location>
        <begin position="1"/>
        <end position="21"/>
    </location>
</feature>
<proteinExistence type="predicted"/>
<protein>
    <submittedName>
        <fullName evidence="2">Lipid A-modifier LpxR family protein</fullName>
    </submittedName>
</protein>
<keyword evidence="3" id="KW-1185">Reference proteome</keyword>
<sequence>MFRLIAASLVASICLSHAADAQDRTRLGYGRLITNDFFGDGEDRWRTGSIQSSRVWGPSWTGVAPEGFGQLLELRLGAEILAPDDIRNVSPGDRAYAGALSVGLHTHFQRGQTEFAMGGDVVFVGPQTKLDEFQDAFHDLFNIPRPSDSVRAAQIGNAINPTAVVEIAQNFALNDTTTIRPFVEGRLGNETLARVGFDVTFGQLGRGELLVRDSVSGHRYRAVEGEWSGYSFVLGADIAAVSDSEFLPDAGSVTLRDTRERVRAGLTWRSETGITAFYGLTYLGEEFEGQTEGQVVGSIRLRVPF</sequence>
<dbReference type="InterPro" id="IPR018707">
    <property type="entry name" value="LpxR"/>
</dbReference>
<feature type="chain" id="PRO_5045577868" evidence="1">
    <location>
        <begin position="22"/>
        <end position="305"/>
    </location>
</feature>
<dbReference type="Pfam" id="PF09982">
    <property type="entry name" value="LpxR"/>
    <property type="match status" value="1"/>
</dbReference>
<gene>
    <name evidence="2" type="ORF">ACERZ8_01685</name>
</gene>
<accession>A0ABW8UNF5</accession>
<keyword evidence="1" id="KW-0732">Signal</keyword>
<dbReference type="EMBL" id="JBHDIY010000002">
    <property type="protein sequence ID" value="MFL4468646.1"/>
    <property type="molecule type" value="Genomic_DNA"/>
</dbReference>
<comment type="caution">
    <text evidence="2">The sequence shown here is derived from an EMBL/GenBank/DDBJ whole genome shotgun (WGS) entry which is preliminary data.</text>
</comment>
<organism evidence="2 3">
    <name type="scientific">Tateyamaria armeniaca</name>
    <dbReference type="NCBI Taxonomy" id="2518930"/>
    <lineage>
        <taxon>Bacteria</taxon>
        <taxon>Pseudomonadati</taxon>
        <taxon>Pseudomonadota</taxon>
        <taxon>Alphaproteobacteria</taxon>
        <taxon>Rhodobacterales</taxon>
        <taxon>Roseobacteraceae</taxon>
        <taxon>Tateyamaria</taxon>
    </lineage>
</organism>
<dbReference type="InterPro" id="IPR037107">
    <property type="entry name" value="Put_OMP_sf"/>
</dbReference>
<evidence type="ECO:0000313" key="3">
    <source>
        <dbReference type="Proteomes" id="UP001627408"/>
    </source>
</evidence>
<dbReference type="RefSeq" id="WP_407590385.1">
    <property type="nucleotide sequence ID" value="NZ_JBHDIY010000002.1"/>
</dbReference>
<name>A0ABW8UNF5_9RHOB</name>
<dbReference type="Gene3D" id="2.40.128.140">
    <property type="entry name" value="Outer membrane protein"/>
    <property type="match status" value="1"/>
</dbReference>